<accession>A0AAW0KLB7</accession>
<gene>
    <name evidence="4" type="ORF">CFP56_017932</name>
</gene>
<dbReference type="Gene3D" id="3.90.105.20">
    <property type="match status" value="1"/>
</dbReference>
<comment type="caution">
    <text evidence="4">The sequence shown here is derived from an EMBL/GenBank/DDBJ whole genome shotgun (WGS) entry which is preliminary data.</text>
</comment>
<reference evidence="4 5" key="1">
    <citation type="journal article" date="2018" name="Sci. Data">
        <title>The draft genome sequence of cork oak.</title>
        <authorList>
            <person name="Ramos A.M."/>
            <person name="Usie A."/>
            <person name="Barbosa P."/>
            <person name="Barros P.M."/>
            <person name="Capote T."/>
            <person name="Chaves I."/>
            <person name="Simoes F."/>
            <person name="Abreu I."/>
            <person name="Carrasquinho I."/>
            <person name="Faro C."/>
            <person name="Guimaraes J.B."/>
            <person name="Mendonca D."/>
            <person name="Nobrega F."/>
            <person name="Rodrigues L."/>
            <person name="Saibo N.J.M."/>
            <person name="Varela M.C."/>
            <person name="Egas C."/>
            <person name="Matos J."/>
            <person name="Miguel C.M."/>
            <person name="Oliveira M.M."/>
            <person name="Ricardo C.P."/>
            <person name="Goncalves S."/>
        </authorList>
    </citation>
    <scope>NUCLEOTIDE SEQUENCE [LARGE SCALE GENOMIC DNA]</scope>
    <source>
        <strain evidence="5">cv. HL8</strain>
    </source>
</reference>
<dbReference type="Proteomes" id="UP000237347">
    <property type="component" value="Unassembled WGS sequence"/>
</dbReference>
<dbReference type="GO" id="GO:0016788">
    <property type="term" value="F:hydrolase activity, acting on ester bonds"/>
    <property type="evidence" value="ECO:0007669"/>
    <property type="project" value="InterPro"/>
</dbReference>
<comment type="similarity">
    <text evidence="1">Belongs to the 'GDSL' lipolytic enzyme family.</text>
</comment>
<evidence type="ECO:0000259" key="3">
    <source>
        <dbReference type="Pfam" id="PF17777"/>
    </source>
</evidence>
<dbReference type="Pfam" id="PF00657">
    <property type="entry name" value="Lipase_GDSL"/>
    <property type="match status" value="1"/>
</dbReference>
<keyword evidence="2" id="KW-0325">Glycoprotein</keyword>
<evidence type="ECO:0000256" key="1">
    <source>
        <dbReference type="ARBA" id="ARBA00008668"/>
    </source>
</evidence>
<dbReference type="PANTHER" id="PTHR22835:SF514">
    <property type="entry name" value="GDSL-LIKE LIPASE_ACYLHYDROLASE SUPERFAMILY PROTEIN ISOFORM 1"/>
    <property type="match status" value="1"/>
</dbReference>
<organism evidence="4 5">
    <name type="scientific">Quercus suber</name>
    <name type="common">Cork oak</name>
    <dbReference type="NCBI Taxonomy" id="58331"/>
    <lineage>
        <taxon>Eukaryota</taxon>
        <taxon>Viridiplantae</taxon>
        <taxon>Streptophyta</taxon>
        <taxon>Embryophyta</taxon>
        <taxon>Tracheophyta</taxon>
        <taxon>Spermatophyta</taxon>
        <taxon>Magnoliopsida</taxon>
        <taxon>eudicotyledons</taxon>
        <taxon>Gunneridae</taxon>
        <taxon>Pentapetalae</taxon>
        <taxon>rosids</taxon>
        <taxon>fabids</taxon>
        <taxon>Fagales</taxon>
        <taxon>Fagaceae</taxon>
        <taxon>Quercus</taxon>
    </lineage>
</organism>
<dbReference type="InterPro" id="IPR040637">
    <property type="entry name" value="Ribosomal_uL10-like_insert"/>
</dbReference>
<proteinExistence type="inferred from homology"/>
<dbReference type="InterPro" id="IPR001087">
    <property type="entry name" value="GDSL"/>
</dbReference>
<name>A0AAW0KLB7_QUESU</name>
<evidence type="ECO:0000313" key="4">
    <source>
        <dbReference type="EMBL" id="KAK7839535.1"/>
    </source>
</evidence>
<dbReference type="EMBL" id="PKMF04000281">
    <property type="protein sequence ID" value="KAK7839535.1"/>
    <property type="molecule type" value="Genomic_DNA"/>
</dbReference>
<dbReference type="AlphaFoldDB" id="A0AAW0KLB7"/>
<dbReference type="Gene3D" id="3.40.50.1110">
    <property type="entry name" value="SGNH hydrolase"/>
    <property type="match status" value="1"/>
</dbReference>
<dbReference type="PANTHER" id="PTHR22835">
    <property type="entry name" value="ZINC FINGER FYVE DOMAIN CONTAINING PROTEIN"/>
    <property type="match status" value="1"/>
</dbReference>
<dbReference type="Pfam" id="PF17777">
    <property type="entry name" value="RL10P_insert"/>
    <property type="match status" value="1"/>
</dbReference>
<feature type="domain" description="Large ribosomal subunit protein uL10-like insertion" evidence="3">
    <location>
        <begin position="67"/>
        <end position="105"/>
    </location>
</feature>
<evidence type="ECO:0000256" key="2">
    <source>
        <dbReference type="ARBA" id="ARBA00023180"/>
    </source>
</evidence>
<keyword evidence="5" id="KW-1185">Reference proteome</keyword>
<dbReference type="InterPro" id="IPR043164">
    <property type="entry name" value="Ribosomal_uL10-like_insert_sf"/>
</dbReference>
<protein>
    <submittedName>
        <fullName evidence="4">Gdsl esterase/lipase</fullName>
    </submittedName>
</protein>
<sequence length="293" mass="33101">MVAAWRGGDRRGGAVEVEIGEVGLGGFQWGFFFVVVWVCGDRRVWVGGVCGDRRVWVCGDRMGRDWVELKEGPLEQFTHEMEPFLRKQGMPVRLNKGVVELLSDFVRLLGTQMATFRLHLICRWSPEEFELYIERPEDSDLAQEFNKQLKDKVFQLRTQLHHAVLIYVDIYTAKYTLISEAEKQERRNIATRLVCLYQTPSSLRISVLIAGFVSPLGYCCGHLGVAECWQISIVNGTEVFAASCSDPSKHISWDGVHYTEAANRWVANHIVDGSLSDPPIPLTKSCHSADIPS</sequence>
<evidence type="ECO:0000313" key="5">
    <source>
        <dbReference type="Proteomes" id="UP000237347"/>
    </source>
</evidence>
<dbReference type="InterPro" id="IPR036514">
    <property type="entry name" value="SGNH_hydro_sf"/>
</dbReference>